<reference evidence="15 16" key="1">
    <citation type="journal article" date="2023" name="IScience">
        <title>Expanded male sex-determining region conserved during the evolution of homothallism in the green alga Volvox.</title>
        <authorList>
            <person name="Yamamoto K."/>
            <person name="Matsuzaki R."/>
            <person name="Mahakham W."/>
            <person name="Heman W."/>
            <person name="Sekimoto H."/>
            <person name="Kawachi M."/>
            <person name="Minakuchi Y."/>
            <person name="Toyoda A."/>
            <person name="Nozaki H."/>
        </authorList>
    </citation>
    <scope>NUCLEOTIDE SEQUENCE [LARGE SCALE GENOMIC DNA]</scope>
    <source>
        <strain evidence="15 16">NIES-4468</strain>
    </source>
</reference>
<evidence type="ECO:0000256" key="9">
    <source>
        <dbReference type="ARBA" id="ARBA00022946"/>
    </source>
</evidence>
<comment type="similarity">
    <text evidence="13">Belongs to the MICU1 family. MICU1 subfamily.</text>
</comment>
<dbReference type="Gene3D" id="1.10.238.10">
    <property type="entry name" value="EF-hand"/>
    <property type="match status" value="2"/>
</dbReference>
<keyword evidence="5" id="KW-0479">Metal-binding</keyword>
<dbReference type="PANTHER" id="PTHR12294:SF1">
    <property type="entry name" value="CALCIUM UPTAKE PROTEIN 1, MITOCHONDRIAL"/>
    <property type="match status" value="1"/>
</dbReference>
<name>A0ABQ5RNS0_9CHLO</name>
<evidence type="ECO:0000259" key="14">
    <source>
        <dbReference type="PROSITE" id="PS50222"/>
    </source>
</evidence>
<evidence type="ECO:0000313" key="15">
    <source>
        <dbReference type="EMBL" id="GLI58672.1"/>
    </source>
</evidence>
<accession>A0ABQ5RNS0</accession>
<keyword evidence="8" id="KW-0106">Calcium</keyword>
<keyword evidence="10" id="KW-0406">Ion transport</keyword>
<dbReference type="Pfam" id="PF13833">
    <property type="entry name" value="EF-hand_8"/>
    <property type="match status" value="1"/>
</dbReference>
<gene>
    <name evidence="15" type="ORF">VaNZ11_000415</name>
</gene>
<evidence type="ECO:0000313" key="16">
    <source>
        <dbReference type="Proteomes" id="UP001165090"/>
    </source>
</evidence>
<dbReference type="Proteomes" id="UP001165090">
    <property type="component" value="Unassembled WGS sequence"/>
</dbReference>
<dbReference type="PROSITE" id="PS00018">
    <property type="entry name" value="EF_HAND_1"/>
    <property type="match status" value="1"/>
</dbReference>
<keyword evidence="12" id="KW-0472">Membrane</keyword>
<evidence type="ECO:0000256" key="7">
    <source>
        <dbReference type="ARBA" id="ARBA00022792"/>
    </source>
</evidence>
<evidence type="ECO:0000256" key="11">
    <source>
        <dbReference type="ARBA" id="ARBA00023128"/>
    </source>
</evidence>
<dbReference type="InterPro" id="IPR011992">
    <property type="entry name" value="EF-hand-dom_pair"/>
</dbReference>
<dbReference type="InterPro" id="IPR002048">
    <property type="entry name" value="EF_hand_dom"/>
</dbReference>
<dbReference type="PROSITE" id="PS50222">
    <property type="entry name" value="EF_HAND_2"/>
    <property type="match status" value="1"/>
</dbReference>
<evidence type="ECO:0000256" key="8">
    <source>
        <dbReference type="ARBA" id="ARBA00022837"/>
    </source>
</evidence>
<evidence type="ECO:0000256" key="6">
    <source>
        <dbReference type="ARBA" id="ARBA00022737"/>
    </source>
</evidence>
<protein>
    <recommendedName>
        <fullName evidence="14">EF-hand domain-containing protein</fullName>
    </recommendedName>
</protein>
<keyword evidence="11" id="KW-0496">Mitochondrion</keyword>
<dbReference type="SUPFAM" id="SSF47473">
    <property type="entry name" value="EF-hand"/>
    <property type="match status" value="3"/>
</dbReference>
<evidence type="ECO:0000256" key="13">
    <source>
        <dbReference type="ARBA" id="ARBA00038333"/>
    </source>
</evidence>
<dbReference type="PANTHER" id="PTHR12294">
    <property type="entry name" value="EF HAND DOMAIN FAMILY A1,A2-RELATED"/>
    <property type="match status" value="1"/>
</dbReference>
<dbReference type="InterPro" id="IPR039800">
    <property type="entry name" value="MICU1/2/3"/>
</dbReference>
<dbReference type="EMBL" id="BSDZ01000003">
    <property type="protein sequence ID" value="GLI58672.1"/>
    <property type="molecule type" value="Genomic_DNA"/>
</dbReference>
<comment type="subcellular location">
    <subcellularLocation>
        <location evidence="1">Mitochondrion inner membrane</location>
    </subcellularLocation>
    <subcellularLocation>
        <location evidence="2">Mitochondrion intermembrane space</location>
    </subcellularLocation>
</comment>
<proteinExistence type="inferred from homology"/>
<dbReference type="InterPro" id="IPR018247">
    <property type="entry name" value="EF_Hand_1_Ca_BS"/>
</dbReference>
<keyword evidence="7" id="KW-0999">Mitochondrion inner membrane</keyword>
<dbReference type="SMART" id="SM00054">
    <property type="entry name" value="EFh"/>
    <property type="match status" value="2"/>
</dbReference>
<evidence type="ECO:0000256" key="1">
    <source>
        <dbReference type="ARBA" id="ARBA00004273"/>
    </source>
</evidence>
<dbReference type="CDD" id="cd00051">
    <property type="entry name" value="EFh"/>
    <property type="match status" value="1"/>
</dbReference>
<sequence>MRTRMLSFLTFRAAIECIGTKVKGNIFPACSAMERQLSSQATSTSEYNSSSKWKFTTWISLGVAAAVSGWAVSKVELADEEFHLLPLAVRQRIFFKYEKRIRDRSPLDKVFEYFSSQEKGGQEFLTPVDMLCAVVPTYPPSESTIDRMGHLDGERRSNRATPSGWNKTQSSFLQQFDVDGDGLISYPEFLLLLTLVSIPGKDVKTIFDVVDLDGNGYVDQEEFKVVVDLLSDMANVHRSMVGRSKKLSLEDTNAGLLLKFFGKDGKKHLYLSEFKNFLDKLHEELVSLEFAYYDCNRQGSIPAVDFGRSLVATADIRHVDRLLDKVDSMASNMAQERISLEEFQAVHGMRRNMHTLGVALEFFRQLDRLLSKEDFGKLLTKVAGLSLSPRVVEIIFAVFDDGRGGLDVPAFLEAMQRRDVMWARRRNLDPEGTYSTSLAGL</sequence>
<feature type="domain" description="EF-hand" evidence="14">
    <location>
        <begin position="198"/>
        <end position="233"/>
    </location>
</feature>
<evidence type="ECO:0000256" key="2">
    <source>
        <dbReference type="ARBA" id="ARBA00004569"/>
    </source>
</evidence>
<evidence type="ECO:0000256" key="5">
    <source>
        <dbReference type="ARBA" id="ARBA00022723"/>
    </source>
</evidence>
<keyword evidence="16" id="KW-1185">Reference proteome</keyword>
<evidence type="ECO:0000256" key="12">
    <source>
        <dbReference type="ARBA" id="ARBA00023136"/>
    </source>
</evidence>
<evidence type="ECO:0000256" key="4">
    <source>
        <dbReference type="ARBA" id="ARBA00022568"/>
    </source>
</evidence>
<evidence type="ECO:0000256" key="10">
    <source>
        <dbReference type="ARBA" id="ARBA00023065"/>
    </source>
</evidence>
<keyword evidence="3" id="KW-0813">Transport</keyword>
<comment type="caution">
    <text evidence="15">The sequence shown here is derived from an EMBL/GenBank/DDBJ whole genome shotgun (WGS) entry which is preliminary data.</text>
</comment>
<keyword evidence="9" id="KW-0809">Transit peptide</keyword>
<keyword evidence="6" id="KW-0677">Repeat</keyword>
<organism evidence="15 16">
    <name type="scientific">Volvox africanus</name>
    <dbReference type="NCBI Taxonomy" id="51714"/>
    <lineage>
        <taxon>Eukaryota</taxon>
        <taxon>Viridiplantae</taxon>
        <taxon>Chlorophyta</taxon>
        <taxon>core chlorophytes</taxon>
        <taxon>Chlorophyceae</taxon>
        <taxon>CS clade</taxon>
        <taxon>Chlamydomonadales</taxon>
        <taxon>Volvocaceae</taxon>
        <taxon>Volvox</taxon>
    </lineage>
</organism>
<evidence type="ECO:0000256" key="3">
    <source>
        <dbReference type="ARBA" id="ARBA00022448"/>
    </source>
</evidence>
<dbReference type="Pfam" id="PF13202">
    <property type="entry name" value="EF-hand_5"/>
    <property type="match status" value="1"/>
</dbReference>
<keyword evidence="4" id="KW-0109">Calcium transport</keyword>